<dbReference type="InterPro" id="IPR039425">
    <property type="entry name" value="RNA_pol_sigma-70-like"/>
</dbReference>
<dbReference type="Pfam" id="PF04542">
    <property type="entry name" value="Sigma70_r2"/>
    <property type="match status" value="1"/>
</dbReference>
<dbReference type="InterPro" id="IPR000792">
    <property type="entry name" value="Tscrpt_reg_LuxR_C"/>
</dbReference>
<proteinExistence type="inferred from homology"/>
<reference evidence="6 7" key="1">
    <citation type="submission" date="2023-05" db="EMBL/GenBank/DDBJ databases">
        <title>Novel species of genus Flectobacillus isolated from stream in China.</title>
        <authorList>
            <person name="Lu H."/>
        </authorList>
    </citation>
    <scope>NUCLEOTIDE SEQUENCE [LARGE SCALE GENOMIC DNA]</scope>
    <source>
        <strain evidence="6 7">KCTC 42575</strain>
    </source>
</reference>
<evidence type="ECO:0000313" key="7">
    <source>
        <dbReference type="Proteomes" id="UP001236507"/>
    </source>
</evidence>
<dbReference type="SMART" id="SM00421">
    <property type="entry name" value="HTH_LUXR"/>
    <property type="match status" value="1"/>
</dbReference>
<organism evidence="6 7">
    <name type="scientific">Flectobacillus roseus</name>
    <dbReference type="NCBI Taxonomy" id="502259"/>
    <lineage>
        <taxon>Bacteria</taxon>
        <taxon>Pseudomonadati</taxon>
        <taxon>Bacteroidota</taxon>
        <taxon>Cytophagia</taxon>
        <taxon>Cytophagales</taxon>
        <taxon>Flectobacillaceae</taxon>
        <taxon>Flectobacillus</taxon>
    </lineage>
</organism>
<dbReference type="InterPro" id="IPR036388">
    <property type="entry name" value="WH-like_DNA-bd_sf"/>
</dbReference>
<dbReference type="InterPro" id="IPR014284">
    <property type="entry name" value="RNA_pol_sigma-70_dom"/>
</dbReference>
<dbReference type="SUPFAM" id="SSF88946">
    <property type="entry name" value="Sigma2 domain of RNA polymerase sigma factors"/>
    <property type="match status" value="1"/>
</dbReference>
<accession>A0ABT6Y5I3</accession>
<protein>
    <submittedName>
        <fullName evidence="6">RNA polymerase sigma-70 factor</fullName>
    </submittedName>
</protein>
<keyword evidence="4" id="KW-0804">Transcription</keyword>
<gene>
    <name evidence="6" type="ORF">QM524_06255</name>
</gene>
<evidence type="ECO:0000259" key="5">
    <source>
        <dbReference type="SMART" id="SM00421"/>
    </source>
</evidence>
<comment type="similarity">
    <text evidence="1">Belongs to the sigma-70 factor family. ECF subfamily.</text>
</comment>
<keyword evidence="2" id="KW-0805">Transcription regulation</keyword>
<dbReference type="PANTHER" id="PTHR43133:SF46">
    <property type="entry name" value="RNA POLYMERASE SIGMA-70 FACTOR ECF SUBFAMILY"/>
    <property type="match status" value="1"/>
</dbReference>
<dbReference type="InterPro" id="IPR013324">
    <property type="entry name" value="RNA_pol_sigma_r3/r4-like"/>
</dbReference>
<evidence type="ECO:0000256" key="4">
    <source>
        <dbReference type="ARBA" id="ARBA00023163"/>
    </source>
</evidence>
<feature type="domain" description="HTH luxR-type" evidence="5">
    <location>
        <begin position="129"/>
        <end position="182"/>
    </location>
</feature>
<dbReference type="EMBL" id="JASHIF010000004">
    <property type="protein sequence ID" value="MDI9858801.1"/>
    <property type="molecule type" value="Genomic_DNA"/>
</dbReference>
<dbReference type="InterPro" id="IPR013249">
    <property type="entry name" value="RNA_pol_sigma70_r4_t2"/>
</dbReference>
<evidence type="ECO:0000256" key="2">
    <source>
        <dbReference type="ARBA" id="ARBA00023015"/>
    </source>
</evidence>
<dbReference type="InterPro" id="IPR014327">
    <property type="entry name" value="RNA_pol_sigma70_bacteroid"/>
</dbReference>
<dbReference type="Pfam" id="PF08281">
    <property type="entry name" value="Sigma70_r4_2"/>
    <property type="match status" value="1"/>
</dbReference>
<dbReference type="NCBIfam" id="TIGR02985">
    <property type="entry name" value="Sig70_bacteroi1"/>
    <property type="match status" value="1"/>
</dbReference>
<comment type="caution">
    <text evidence="6">The sequence shown here is derived from an EMBL/GenBank/DDBJ whole genome shotgun (WGS) entry which is preliminary data.</text>
</comment>
<dbReference type="InterPro" id="IPR007627">
    <property type="entry name" value="RNA_pol_sigma70_r2"/>
</dbReference>
<dbReference type="NCBIfam" id="TIGR02937">
    <property type="entry name" value="sigma70-ECF"/>
    <property type="match status" value="1"/>
</dbReference>
<dbReference type="PANTHER" id="PTHR43133">
    <property type="entry name" value="RNA POLYMERASE ECF-TYPE SIGMA FACTO"/>
    <property type="match status" value="1"/>
</dbReference>
<dbReference type="Proteomes" id="UP001236507">
    <property type="component" value="Unassembled WGS sequence"/>
</dbReference>
<sequence length="195" mass="23025">MYRPLKASSDCELLSLLMEDSDAAFEEIYRRYFTKLYALVKRRLCDEQQTEDIIHDLFLNLWVNRHKANIDNLPNYLMKSVKYRVLDALDHDTVRQNFLDYQVYTPQEHNSTEENIFYSDALRVYNENLMILPEKCREVFLLSRAGLSQKEIAQKLGISENTVENHIAKALRLLKSGMAEYLTPNTLIPILFFFF</sequence>
<dbReference type="Gene3D" id="1.10.1740.10">
    <property type="match status" value="1"/>
</dbReference>
<dbReference type="PRINTS" id="PR00038">
    <property type="entry name" value="HTHLUXR"/>
</dbReference>
<dbReference type="CDD" id="cd06171">
    <property type="entry name" value="Sigma70_r4"/>
    <property type="match status" value="1"/>
</dbReference>
<evidence type="ECO:0000256" key="3">
    <source>
        <dbReference type="ARBA" id="ARBA00023082"/>
    </source>
</evidence>
<dbReference type="SUPFAM" id="SSF88659">
    <property type="entry name" value="Sigma3 and sigma4 domains of RNA polymerase sigma factors"/>
    <property type="match status" value="1"/>
</dbReference>
<name>A0ABT6Y5I3_9BACT</name>
<dbReference type="Gene3D" id="1.10.10.10">
    <property type="entry name" value="Winged helix-like DNA-binding domain superfamily/Winged helix DNA-binding domain"/>
    <property type="match status" value="1"/>
</dbReference>
<keyword evidence="7" id="KW-1185">Reference proteome</keyword>
<evidence type="ECO:0000313" key="6">
    <source>
        <dbReference type="EMBL" id="MDI9858801.1"/>
    </source>
</evidence>
<dbReference type="InterPro" id="IPR013325">
    <property type="entry name" value="RNA_pol_sigma_r2"/>
</dbReference>
<evidence type="ECO:0000256" key="1">
    <source>
        <dbReference type="ARBA" id="ARBA00010641"/>
    </source>
</evidence>
<dbReference type="RefSeq" id="WP_095160819.1">
    <property type="nucleotide sequence ID" value="NZ_JASHIF010000004.1"/>
</dbReference>
<keyword evidence="3" id="KW-0731">Sigma factor</keyword>